<keyword evidence="1" id="KW-0812">Transmembrane</keyword>
<proteinExistence type="predicted"/>
<keyword evidence="1" id="KW-0472">Membrane</keyword>
<keyword evidence="3" id="KW-1185">Reference proteome</keyword>
<keyword evidence="1" id="KW-1133">Transmembrane helix</keyword>
<evidence type="ECO:0000313" key="3">
    <source>
        <dbReference type="Proteomes" id="UP000636800"/>
    </source>
</evidence>
<accession>A0A835Q931</accession>
<evidence type="ECO:0000313" key="2">
    <source>
        <dbReference type="EMBL" id="KAG0463512.1"/>
    </source>
</evidence>
<organism evidence="2 3">
    <name type="scientific">Vanilla planifolia</name>
    <name type="common">Vanilla</name>
    <dbReference type="NCBI Taxonomy" id="51239"/>
    <lineage>
        <taxon>Eukaryota</taxon>
        <taxon>Viridiplantae</taxon>
        <taxon>Streptophyta</taxon>
        <taxon>Embryophyta</taxon>
        <taxon>Tracheophyta</taxon>
        <taxon>Spermatophyta</taxon>
        <taxon>Magnoliopsida</taxon>
        <taxon>Liliopsida</taxon>
        <taxon>Asparagales</taxon>
        <taxon>Orchidaceae</taxon>
        <taxon>Vanilloideae</taxon>
        <taxon>Vanilleae</taxon>
        <taxon>Vanilla</taxon>
    </lineage>
</organism>
<dbReference type="Proteomes" id="UP000636800">
    <property type="component" value="Chromosome 10"/>
</dbReference>
<comment type="caution">
    <text evidence="2">The sequence shown here is derived from an EMBL/GenBank/DDBJ whole genome shotgun (WGS) entry which is preliminary data.</text>
</comment>
<sequence length="110" mass="11990">MVPKQVGALEFLSILPSIRTLPIPTIILATEQIHAPKLADLVALSTIQFVAALAPTALVGFFLSYSSSSYVNAAKLEDVKFIWLTTILPLQTVPMCDHIARPFSFPPEIL</sequence>
<dbReference type="OrthoDB" id="377733at2759"/>
<evidence type="ECO:0000256" key="1">
    <source>
        <dbReference type="SAM" id="Phobius"/>
    </source>
</evidence>
<protein>
    <submittedName>
        <fullName evidence="2">Uncharacterized protein</fullName>
    </submittedName>
</protein>
<dbReference type="EMBL" id="JADCNL010000010">
    <property type="protein sequence ID" value="KAG0463512.1"/>
    <property type="molecule type" value="Genomic_DNA"/>
</dbReference>
<gene>
    <name evidence="2" type="ORF">HPP92_019581</name>
</gene>
<name>A0A835Q931_VANPL</name>
<feature type="transmembrane region" description="Helical" evidence="1">
    <location>
        <begin position="41"/>
        <end position="65"/>
    </location>
</feature>
<dbReference type="AlphaFoldDB" id="A0A835Q931"/>
<reference evidence="2 3" key="1">
    <citation type="journal article" date="2020" name="Nat. Food">
        <title>A phased Vanilla planifolia genome enables genetic improvement of flavour and production.</title>
        <authorList>
            <person name="Hasing T."/>
            <person name="Tang H."/>
            <person name="Brym M."/>
            <person name="Khazi F."/>
            <person name="Huang T."/>
            <person name="Chambers A.H."/>
        </authorList>
    </citation>
    <scope>NUCLEOTIDE SEQUENCE [LARGE SCALE GENOMIC DNA]</scope>
    <source>
        <tissue evidence="2">Leaf</tissue>
    </source>
</reference>